<dbReference type="PANTHER" id="PTHR31716:SF1">
    <property type="entry name" value="PROTEIN FMC1 HOMOLOG"/>
    <property type="match status" value="1"/>
</dbReference>
<organism evidence="4 5">
    <name type="scientific">Chiloscyllium punctatum</name>
    <name type="common">Brownbanded bambooshark</name>
    <name type="synonym">Hemiscyllium punctatum</name>
    <dbReference type="NCBI Taxonomy" id="137246"/>
    <lineage>
        <taxon>Eukaryota</taxon>
        <taxon>Metazoa</taxon>
        <taxon>Chordata</taxon>
        <taxon>Craniata</taxon>
        <taxon>Vertebrata</taxon>
        <taxon>Chondrichthyes</taxon>
        <taxon>Elasmobranchii</taxon>
        <taxon>Galeomorphii</taxon>
        <taxon>Galeoidea</taxon>
        <taxon>Orectolobiformes</taxon>
        <taxon>Hemiscylliidae</taxon>
        <taxon>Chiloscyllium</taxon>
    </lineage>
</organism>
<comment type="caution">
    <text evidence="4">The sequence shown here is derived from an EMBL/GenBank/DDBJ whole genome shotgun (WGS) entry which is preliminary data.</text>
</comment>
<dbReference type="EMBL" id="BEZZ01001155">
    <property type="protein sequence ID" value="GCC38293.1"/>
    <property type="molecule type" value="Genomic_DNA"/>
</dbReference>
<evidence type="ECO:0000256" key="2">
    <source>
        <dbReference type="ARBA" id="ARBA00013846"/>
    </source>
</evidence>
<dbReference type="OrthoDB" id="551431at2759"/>
<comment type="function">
    <text evidence="3">Plays a role in the assembly/stability of the mitochondrial membrane ATP synthase (F(1)F(0) ATP synthase or Complex V).</text>
</comment>
<dbReference type="InterPro" id="IPR037667">
    <property type="entry name" value="FMC1_homologue"/>
</dbReference>
<evidence type="ECO:0000313" key="5">
    <source>
        <dbReference type="Proteomes" id="UP000287033"/>
    </source>
</evidence>
<keyword evidence="5" id="KW-1185">Reference proteome</keyword>
<reference evidence="4 5" key="1">
    <citation type="journal article" date="2018" name="Nat. Ecol. Evol.">
        <title>Shark genomes provide insights into elasmobranch evolution and the origin of vertebrates.</title>
        <authorList>
            <person name="Hara Y"/>
            <person name="Yamaguchi K"/>
            <person name="Onimaru K"/>
            <person name="Kadota M"/>
            <person name="Koyanagi M"/>
            <person name="Keeley SD"/>
            <person name="Tatsumi K"/>
            <person name="Tanaka K"/>
            <person name="Motone F"/>
            <person name="Kageyama Y"/>
            <person name="Nozu R"/>
            <person name="Adachi N"/>
            <person name="Nishimura O"/>
            <person name="Nakagawa R"/>
            <person name="Tanegashima C"/>
            <person name="Kiyatake I"/>
            <person name="Matsumoto R"/>
            <person name="Murakumo K"/>
            <person name="Nishida K"/>
            <person name="Terakita A"/>
            <person name="Kuratani S"/>
            <person name="Sato K"/>
            <person name="Hyodo S Kuraku.S."/>
        </authorList>
    </citation>
    <scope>NUCLEOTIDE SEQUENCE [LARGE SCALE GENOMIC DNA]</scope>
</reference>
<name>A0A401T6I8_CHIPU</name>
<dbReference type="GO" id="GO:0005739">
    <property type="term" value="C:mitochondrion"/>
    <property type="evidence" value="ECO:0007669"/>
    <property type="project" value="TreeGrafter"/>
</dbReference>
<protein>
    <recommendedName>
        <fullName evidence="2">Protein FMC1 homolog</fullName>
    </recommendedName>
</protein>
<evidence type="ECO:0000313" key="4">
    <source>
        <dbReference type="EMBL" id="GCC38293.1"/>
    </source>
</evidence>
<dbReference type="AlphaFoldDB" id="A0A401T6I8"/>
<accession>A0A401T6I8</accession>
<gene>
    <name evidence="4" type="ORF">chiPu_0016807</name>
</gene>
<dbReference type="OMA" id="LHEHYHA"/>
<dbReference type="Proteomes" id="UP000287033">
    <property type="component" value="Unassembled WGS sequence"/>
</dbReference>
<evidence type="ECO:0000256" key="1">
    <source>
        <dbReference type="ARBA" id="ARBA00009058"/>
    </source>
</evidence>
<dbReference type="PANTHER" id="PTHR31716">
    <property type="entry name" value="PROTEIN FMC1 HOMOLOG"/>
    <property type="match status" value="1"/>
</dbReference>
<proteinExistence type="inferred from homology"/>
<dbReference type="STRING" id="137246.A0A401T6I8"/>
<comment type="similarity">
    <text evidence="1">Belongs to the FMC1 family.</text>
</comment>
<evidence type="ECO:0000256" key="3">
    <source>
        <dbReference type="ARBA" id="ARBA00045742"/>
    </source>
</evidence>
<sequence>MKVTSEKLCRAQHELYHQASTYMCLLQSVRQHLALHQEYHSKGERSPHEVAQLVGLKLPQQPGGKGWEK</sequence>